<name>A0ABM7MDP4_9GAMM</name>
<comment type="subcellular location">
    <subcellularLocation>
        <location evidence="6">Cell outer membrane</location>
        <topology evidence="6">Lipid-anchor</topology>
    </subcellularLocation>
</comment>
<proteinExistence type="inferred from homology"/>
<sequence>MKKTLLSLMLVSGLALQGCSTLNGLIEKPDEDKTVEEFYTDATDAFKDQQWDTAIENYEKLKAYFPYGRYAEQTHLELAYAYYKYDEPESAIIELDEFIRLFPKHKQLAYAYYLKGLAADSVIRSWLDNYITDPATRDVKSAKRAYGYYSELLNQFPDSKYAVAASKRLVILRNQMARHELKVAKFYFNKEAYLASANRAKYILENYPQASSTVKALKMLKESYTKLGMTEAAENADKVYELNKNATQEATDVSFGAQAKKAETSDPKAKKDDSWWSSVTSMFDGIFD</sequence>
<reference evidence="9" key="1">
    <citation type="journal article" date="2022" name="Arch. Microbiol.">
        <title>Thiomicrorhabdus immobilis sp. nov., a mesophilic sulfur-oxidizing bacterium isolated from sediment of a brackish lake in northern Japan.</title>
        <authorList>
            <person name="Kojima H."/>
            <person name="Mochizuki J."/>
            <person name="Kanda M."/>
            <person name="Watanabe T."/>
            <person name="Fukui M."/>
        </authorList>
    </citation>
    <scope>NUCLEOTIDE SEQUENCE</scope>
    <source>
        <strain evidence="9">Am19</strain>
    </source>
</reference>
<dbReference type="InterPro" id="IPR017689">
    <property type="entry name" value="BamD"/>
</dbReference>
<dbReference type="CDD" id="cd15830">
    <property type="entry name" value="BamD"/>
    <property type="match status" value="1"/>
</dbReference>
<evidence type="ECO:0000256" key="1">
    <source>
        <dbReference type="ARBA" id="ARBA00022729"/>
    </source>
</evidence>
<comment type="subunit">
    <text evidence="6">Part of the Bam complex.</text>
</comment>
<keyword evidence="4 6" id="KW-0998">Cell outer membrane</keyword>
<dbReference type="HAMAP" id="MF_00922">
    <property type="entry name" value="OM_assembly_BamD"/>
    <property type="match status" value="1"/>
</dbReference>
<keyword evidence="5 6" id="KW-0449">Lipoprotein</keyword>
<evidence type="ECO:0000256" key="3">
    <source>
        <dbReference type="ARBA" id="ARBA00023139"/>
    </source>
</evidence>
<dbReference type="SUPFAM" id="SSF48452">
    <property type="entry name" value="TPR-like"/>
    <property type="match status" value="1"/>
</dbReference>
<evidence type="ECO:0000256" key="2">
    <source>
        <dbReference type="ARBA" id="ARBA00023136"/>
    </source>
</evidence>
<keyword evidence="1 6" id="KW-0732">Signal</keyword>
<accession>A0ABM7MDP4</accession>
<dbReference type="PANTHER" id="PTHR37423:SF1">
    <property type="entry name" value="OUTER MEMBRANE PROTEIN ASSEMBLY FACTOR BAMD"/>
    <property type="match status" value="1"/>
</dbReference>
<evidence type="ECO:0000256" key="5">
    <source>
        <dbReference type="ARBA" id="ARBA00023288"/>
    </source>
</evidence>
<keyword evidence="10" id="KW-1185">Reference proteome</keyword>
<comment type="similarity">
    <text evidence="6">Belongs to the BamD family.</text>
</comment>
<protein>
    <recommendedName>
        <fullName evidence="6">Outer membrane protein assembly factor BamD</fullName>
    </recommendedName>
</protein>
<feature type="domain" description="Outer membrane lipoprotein BamD-like" evidence="8">
    <location>
        <begin position="32"/>
        <end position="238"/>
    </location>
</feature>
<keyword evidence="3 6" id="KW-0564">Palmitate</keyword>
<comment type="function">
    <text evidence="6">Part of the outer membrane protein assembly complex, which is involved in assembly and insertion of beta-barrel proteins into the outer membrane.</text>
</comment>
<evidence type="ECO:0000256" key="4">
    <source>
        <dbReference type="ARBA" id="ARBA00023237"/>
    </source>
</evidence>
<dbReference type="Gene3D" id="1.25.40.10">
    <property type="entry name" value="Tetratricopeptide repeat domain"/>
    <property type="match status" value="1"/>
</dbReference>
<organism evidence="9 10">
    <name type="scientific">Thiomicrorhabdus immobilis</name>
    <dbReference type="NCBI Taxonomy" id="2791037"/>
    <lineage>
        <taxon>Bacteria</taxon>
        <taxon>Pseudomonadati</taxon>
        <taxon>Pseudomonadota</taxon>
        <taxon>Gammaproteobacteria</taxon>
        <taxon>Thiotrichales</taxon>
        <taxon>Piscirickettsiaceae</taxon>
        <taxon>Thiomicrorhabdus</taxon>
    </lineage>
</organism>
<dbReference type="Proteomes" id="UP001054820">
    <property type="component" value="Chromosome"/>
</dbReference>
<dbReference type="PROSITE" id="PS51257">
    <property type="entry name" value="PROKAR_LIPOPROTEIN"/>
    <property type="match status" value="1"/>
</dbReference>
<keyword evidence="2 6" id="KW-0472">Membrane</keyword>
<dbReference type="InterPro" id="IPR039565">
    <property type="entry name" value="BamD-like"/>
</dbReference>
<evidence type="ECO:0000256" key="6">
    <source>
        <dbReference type="HAMAP-Rule" id="MF_00922"/>
    </source>
</evidence>
<evidence type="ECO:0000256" key="7">
    <source>
        <dbReference type="SAM" id="SignalP"/>
    </source>
</evidence>
<evidence type="ECO:0000259" key="8">
    <source>
        <dbReference type="Pfam" id="PF13525"/>
    </source>
</evidence>
<gene>
    <name evidence="6 9" type="primary">bamD</name>
    <name evidence="9" type="ORF">THMIRHAM_13320</name>
</gene>
<feature type="chain" id="PRO_5046411843" description="Outer membrane protein assembly factor BamD" evidence="7">
    <location>
        <begin position="18"/>
        <end position="288"/>
    </location>
</feature>
<dbReference type="Pfam" id="PF13525">
    <property type="entry name" value="YfiO"/>
    <property type="match status" value="1"/>
</dbReference>
<dbReference type="PANTHER" id="PTHR37423">
    <property type="entry name" value="SOLUBLE LYTIC MUREIN TRANSGLYCOSYLASE-RELATED"/>
    <property type="match status" value="1"/>
</dbReference>
<dbReference type="NCBIfam" id="TIGR03302">
    <property type="entry name" value="OM_YfiO"/>
    <property type="match status" value="1"/>
</dbReference>
<dbReference type="InterPro" id="IPR011990">
    <property type="entry name" value="TPR-like_helical_dom_sf"/>
</dbReference>
<feature type="signal peptide" evidence="7">
    <location>
        <begin position="1"/>
        <end position="17"/>
    </location>
</feature>
<dbReference type="EMBL" id="AP024202">
    <property type="protein sequence ID" value="BCN93547.1"/>
    <property type="molecule type" value="Genomic_DNA"/>
</dbReference>
<dbReference type="RefSeq" id="WP_237260755.1">
    <property type="nucleotide sequence ID" value="NZ_AP024202.1"/>
</dbReference>
<evidence type="ECO:0000313" key="9">
    <source>
        <dbReference type="EMBL" id="BCN93547.1"/>
    </source>
</evidence>
<evidence type="ECO:0000313" key="10">
    <source>
        <dbReference type="Proteomes" id="UP001054820"/>
    </source>
</evidence>